<comment type="caution">
    <text evidence="1">The sequence shown here is derived from an EMBL/GenBank/DDBJ whole genome shotgun (WGS) entry which is preliminary data.</text>
</comment>
<proteinExistence type="predicted"/>
<dbReference type="NCBIfam" id="NF010236">
    <property type="entry name" value="PRK13683.1"/>
    <property type="match status" value="1"/>
</dbReference>
<accession>A0A2W4YWS2</accession>
<sequence length="92" mass="9674">MYIVEFTLKHTAMPLTVQKKDKESAEATYKEGLAALTSGNPIMLEAACDKMTDKKIAIAVSELAAVQMYEKSGSAGASGRAPGFFALTGGDV</sequence>
<dbReference type="InterPro" id="IPR020885">
    <property type="entry name" value="UPF0367"/>
</dbReference>
<organism evidence="1 2">
    <name type="scientific">Phormidesmis priestleyi</name>
    <dbReference type="NCBI Taxonomy" id="268141"/>
    <lineage>
        <taxon>Bacteria</taxon>
        <taxon>Bacillati</taxon>
        <taxon>Cyanobacteriota</taxon>
        <taxon>Cyanophyceae</taxon>
        <taxon>Leptolyngbyales</taxon>
        <taxon>Leptolyngbyaceae</taxon>
        <taxon>Phormidesmis</taxon>
    </lineage>
</organism>
<evidence type="ECO:0000313" key="1">
    <source>
        <dbReference type="EMBL" id="PZO50625.1"/>
    </source>
</evidence>
<dbReference type="Pfam" id="PF26132">
    <property type="entry name" value="UPF0367"/>
    <property type="match status" value="1"/>
</dbReference>
<protein>
    <submittedName>
        <fullName evidence="1">Uncharacterized protein</fullName>
    </submittedName>
</protein>
<name>A0A2W4YWS2_9CYAN</name>
<reference evidence="1 2" key="2">
    <citation type="submission" date="2018-06" db="EMBL/GenBank/DDBJ databases">
        <title>Metagenomic assembly of (sub)arctic Cyanobacteria and their associated microbiome from non-axenic cultures.</title>
        <authorList>
            <person name="Baurain D."/>
        </authorList>
    </citation>
    <scope>NUCLEOTIDE SEQUENCE [LARGE SCALE GENOMIC DNA]</scope>
    <source>
        <strain evidence="1">ULC027bin1</strain>
    </source>
</reference>
<dbReference type="Proteomes" id="UP000249794">
    <property type="component" value="Unassembled WGS sequence"/>
</dbReference>
<reference evidence="2" key="1">
    <citation type="submission" date="2018-04" db="EMBL/GenBank/DDBJ databases">
        <authorList>
            <person name="Cornet L."/>
        </authorList>
    </citation>
    <scope>NUCLEOTIDE SEQUENCE [LARGE SCALE GENOMIC DNA]</scope>
</reference>
<dbReference type="EMBL" id="QBMP01000183">
    <property type="protein sequence ID" value="PZO50625.1"/>
    <property type="molecule type" value="Genomic_DNA"/>
</dbReference>
<gene>
    <name evidence="1" type="ORF">DCF15_15645</name>
</gene>
<dbReference type="AlphaFoldDB" id="A0A2W4YWS2"/>
<evidence type="ECO:0000313" key="2">
    <source>
        <dbReference type="Proteomes" id="UP000249794"/>
    </source>
</evidence>